<gene>
    <name evidence="1" type="ORF">B0T14DRAFT_588732</name>
</gene>
<dbReference type="PANTHER" id="PTHR24148:SF73">
    <property type="entry name" value="HET DOMAIN PROTEIN (AFU_ORTHOLOGUE AFUA_8G01020)"/>
    <property type="match status" value="1"/>
</dbReference>
<dbReference type="AlphaFoldDB" id="A0AA39WJL0"/>
<dbReference type="InterPro" id="IPR052895">
    <property type="entry name" value="HetReg/Transcr_Mod"/>
</dbReference>
<sequence length="228" mass="25909">MIRSTDPDVRRGWRTLPSLPSLREHNEQKWRPLLGLLDYPWWRRVWIIQEVALSCDPVWLHWGKSSRATWDDVATAFLCWERAVAPGQLATTGVIQSIVCLIRTQDALRRGGVGVRWLLHSSTFTLATNTRDMVCAMLGMASSRGNGRSPDPFITPDYRVDVALFYQRAMEKLLDRFPKLYALSSVGLGVERPNGRVPGLPSWVVDWTTARIARARALTRGVKVRRSV</sequence>
<proteinExistence type="predicted"/>
<name>A0AA39WJL0_9PEZI</name>
<evidence type="ECO:0008006" key="3">
    <source>
        <dbReference type="Google" id="ProtNLM"/>
    </source>
</evidence>
<evidence type="ECO:0000313" key="1">
    <source>
        <dbReference type="EMBL" id="KAK0616600.1"/>
    </source>
</evidence>
<keyword evidence="2" id="KW-1185">Reference proteome</keyword>
<comment type="caution">
    <text evidence="1">The sequence shown here is derived from an EMBL/GenBank/DDBJ whole genome shotgun (WGS) entry which is preliminary data.</text>
</comment>
<organism evidence="1 2">
    <name type="scientific">Immersiella caudata</name>
    <dbReference type="NCBI Taxonomy" id="314043"/>
    <lineage>
        <taxon>Eukaryota</taxon>
        <taxon>Fungi</taxon>
        <taxon>Dikarya</taxon>
        <taxon>Ascomycota</taxon>
        <taxon>Pezizomycotina</taxon>
        <taxon>Sordariomycetes</taxon>
        <taxon>Sordariomycetidae</taxon>
        <taxon>Sordariales</taxon>
        <taxon>Lasiosphaeriaceae</taxon>
        <taxon>Immersiella</taxon>
    </lineage>
</organism>
<evidence type="ECO:0000313" key="2">
    <source>
        <dbReference type="Proteomes" id="UP001175000"/>
    </source>
</evidence>
<accession>A0AA39WJL0</accession>
<reference evidence="1" key="1">
    <citation type="submission" date="2023-06" db="EMBL/GenBank/DDBJ databases">
        <title>Genome-scale phylogeny and comparative genomics of the fungal order Sordariales.</title>
        <authorList>
            <consortium name="Lawrence Berkeley National Laboratory"/>
            <person name="Hensen N."/>
            <person name="Bonometti L."/>
            <person name="Westerberg I."/>
            <person name="Brannstrom I.O."/>
            <person name="Guillou S."/>
            <person name="Cros-Aarteil S."/>
            <person name="Calhoun S."/>
            <person name="Haridas S."/>
            <person name="Kuo A."/>
            <person name="Mondo S."/>
            <person name="Pangilinan J."/>
            <person name="Riley R."/>
            <person name="Labutti K."/>
            <person name="Andreopoulos B."/>
            <person name="Lipzen A."/>
            <person name="Chen C."/>
            <person name="Yanf M."/>
            <person name="Daum C."/>
            <person name="Ng V."/>
            <person name="Clum A."/>
            <person name="Steindorff A."/>
            <person name="Ohm R."/>
            <person name="Martin F."/>
            <person name="Silar P."/>
            <person name="Natvig D."/>
            <person name="Lalanne C."/>
            <person name="Gautier V."/>
            <person name="Ament-Velasquez S.L."/>
            <person name="Kruys A."/>
            <person name="Hutchinson M.I."/>
            <person name="Powell A.J."/>
            <person name="Barry K."/>
            <person name="Miller A.N."/>
            <person name="Grigoriev I.V."/>
            <person name="Debuchy R."/>
            <person name="Gladieux P."/>
            <person name="Thoren M.H."/>
            <person name="Johannesson H."/>
        </authorList>
    </citation>
    <scope>NUCLEOTIDE SEQUENCE</scope>
    <source>
        <strain evidence="1">CBS 606.72</strain>
    </source>
</reference>
<dbReference type="Proteomes" id="UP001175000">
    <property type="component" value="Unassembled WGS sequence"/>
</dbReference>
<protein>
    <recommendedName>
        <fullName evidence="3">Heterokaryon incompatibility domain-containing protein</fullName>
    </recommendedName>
</protein>
<dbReference type="PANTHER" id="PTHR24148">
    <property type="entry name" value="ANKYRIN REPEAT DOMAIN-CONTAINING PROTEIN 39 HOMOLOG-RELATED"/>
    <property type="match status" value="1"/>
</dbReference>
<dbReference type="EMBL" id="JAULSU010000005">
    <property type="protein sequence ID" value="KAK0616600.1"/>
    <property type="molecule type" value="Genomic_DNA"/>
</dbReference>